<reference evidence="7 8" key="1">
    <citation type="journal article" date="2018" name="G3 (Bethesda)">
        <title>Phylogenetic and Phylogenomic Definition of Rhizopus Species.</title>
        <authorList>
            <person name="Gryganskyi A.P."/>
            <person name="Golan J."/>
            <person name="Dolatabadi S."/>
            <person name="Mondo S."/>
            <person name="Robb S."/>
            <person name="Idnurm A."/>
            <person name="Muszewska A."/>
            <person name="Steczkiewicz K."/>
            <person name="Masonjones S."/>
            <person name="Liao H.L."/>
            <person name="Gajdeczka M.T."/>
            <person name="Anike F."/>
            <person name="Vuek A."/>
            <person name="Anishchenko I.M."/>
            <person name="Voigt K."/>
            <person name="de Hoog G.S."/>
            <person name="Smith M.E."/>
            <person name="Heitman J."/>
            <person name="Vilgalys R."/>
            <person name="Stajich J.E."/>
        </authorList>
    </citation>
    <scope>NUCLEOTIDE SEQUENCE [LARGE SCALE GENOMIC DNA]</scope>
    <source>
        <strain evidence="7 8">LSU 92-RS-03</strain>
    </source>
</reference>
<dbReference type="InterPro" id="IPR015943">
    <property type="entry name" value="WD40/YVTN_repeat-like_dom_sf"/>
</dbReference>
<organism evidence="7 8">
    <name type="scientific">Rhizopus stolonifer</name>
    <name type="common">Rhizopus nigricans</name>
    <dbReference type="NCBI Taxonomy" id="4846"/>
    <lineage>
        <taxon>Eukaryota</taxon>
        <taxon>Fungi</taxon>
        <taxon>Fungi incertae sedis</taxon>
        <taxon>Mucoromycota</taxon>
        <taxon>Mucoromycotina</taxon>
        <taxon>Mucoromycetes</taxon>
        <taxon>Mucorales</taxon>
        <taxon>Mucorineae</taxon>
        <taxon>Rhizopodaceae</taxon>
        <taxon>Rhizopus</taxon>
    </lineage>
</organism>
<comment type="subcellular location">
    <subcellularLocation>
        <location evidence="1">Nucleus</location>
    </subcellularLocation>
</comment>
<keyword evidence="4" id="KW-0853">WD repeat</keyword>
<sequence length="656" mass="72564">EKSILGKVTHKRNPDTSTVETSANASENAGIVISAFDNSATADYFALITHGIDRHRLRIFNVRSGTVSNDYSAQEKEKITCLTWGYLKDTGDLQANTVQAFKKKKSGMTSLTRVIALGMHSGSIAFYSLSHGAIIKTLQGSHTTPITDFVMNKEGSRGYSVAEDNLIIEWDIEEGKELHKWKTDAKNVHKLKLSHNETKLATAGHTITLWDLSTYAVMKKFTGHASAIKEMAFSHQDDVLVSNAEDDRYVNVWDAQPNTNFNNITALTMETNVAHIDFSSTEPSALAVADNGLVSIWENASLITAQQPTNNKRKMMRAMTKEADAHLKLVSSESSETVIPIIAAKFVTDNGGKSIMIARGSSIKPSFEVVKYVDEETGAILRDITLTRQPMTNYLINTASIAANNLRTTRKAYDESTVTVIGNADFAIKAPTMATQEEAEEQVQEDTEPSIEQKLQSLDVVDATSNKAKKSNKKKAIDTPSAGSLQTVLVQALHSSDVQLLEACLQHTKVDVINNTIRRLPTQYLIPLLQEVIQRFQEKPARAPALLIWIKSILLIHTAYLMTVPDLVGKLSNFYQALDTRLGVFPKLLALRGRLDIVQSQVNVKAYSNINDKQLQRAQLPENVYVEMDSDDEAEAEIEQEDVSSDEDMADMSDIE</sequence>
<dbReference type="InterPro" id="IPR036322">
    <property type="entry name" value="WD40_repeat_dom_sf"/>
</dbReference>
<dbReference type="Pfam" id="PF04003">
    <property type="entry name" value="Utp12"/>
    <property type="match status" value="1"/>
</dbReference>
<evidence type="ECO:0000259" key="6">
    <source>
        <dbReference type="Pfam" id="PF04003"/>
    </source>
</evidence>
<keyword evidence="2" id="KW-0539">Nucleus</keyword>
<dbReference type="OrthoDB" id="30195at2759"/>
<dbReference type="EMBL" id="PJQM01003284">
    <property type="protein sequence ID" value="RCH89709.1"/>
    <property type="molecule type" value="Genomic_DNA"/>
</dbReference>
<evidence type="ECO:0000313" key="7">
    <source>
        <dbReference type="EMBL" id="RCH89709.1"/>
    </source>
</evidence>
<dbReference type="GO" id="GO:0005730">
    <property type="term" value="C:nucleolus"/>
    <property type="evidence" value="ECO:0007669"/>
    <property type="project" value="TreeGrafter"/>
</dbReference>
<dbReference type="AlphaFoldDB" id="A0A367JIL2"/>
<feature type="domain" description="Small-subunit processome Utp12" evidence="6">
    <location>
        <begin position="497"/>
        <end position="600"/>
    </location>
</feature>
<feature type="region of interest" description="Disordered" evidence="5">
    <location>
        <begin position="629"/>
        <end position="656"/>
    </location>
</feature>
<evidence type="ECO:0000313" key="8">
    <source>
        <dbReference type="Proteomes" id="UP000253551"/>
    </source>
</evidence>
<evidence type="ECO:0000256" key="3">
    <source>
        <dbReference type="ARBA" id="ARBA00038335"/>
    </source>
</evidence>
<comment type="caution">
    <text evidence="7">The sequence shown here is derived from an EMBL/GenBank/DDBJ whole genome shotgun (WGS) entry which is preliminary data.</text>
</comment>
<keyword evidence="8" id="KW-1185">Reference proteome</keyword>
<comment type="similarity">
    <text evidence="3">Belongs to the UTP5 family.</text>
</comment>
<evidence type="ECO:0000256" key="5">
    <source>
        <dbReference type="SAM" id="MobiDB-lite"/>
    </source>
</evidence>
<dbReference type="Gene3D" id="2.130.10.10">
    <property type="entry name" value="YVTN repeat-like/Quinoprotein amine dehydrogenase"/>
    <property type="match status" value="2"/>
</dbReference>
<dbReference type="PANTHER" id="PTHR44267:SF1">
    <property type="entry name" value="WD REPEAT-CONTAINING PROTEIN 43"/>
    <property type="match status" value="1"/>
</dbReference>
<evidence type="ECO:0000256" key="1">
    <source>
        <dbReference type="ARBA" id="ARBA00004123"/>
    </source>
</evidence>
<proteinExistence type="inferred from homology"/>
<dbReference type="Pfam" id="PF00400">
    <property type="entry name" value="WD40"/>
    <property type="match status" value="1"/>
</dbReference>
<dbReference type="GO" id="GO:0000462">
    <property type="term" value="P:maturation of SSU-rRNA from tricistronic rRNA transcript (SSU-rRNA, 5.8S rRNA, LSU-rRNA)"/>
    <property type="evidence" value="ECO:0007669"/>
    <property type="project" value="TreeGrafter"/>
</dbReference>
<dbReference type="PROSITE" id="PS50082">
    <property type="entry name" value="WD_REPEATS_2"/>
    <property type="match status" value="1"/>
</dbReference>
<dbReference type="InterPro" id="IPR001680">
    <property type="entry name" value="WD40_rpt"/>
</dbReference>
<dbReference type="SUPFAM" id="SSF50978">
    <property type="entry name" value="WD40 repeat-like"/>
    <property type="match status" value="1"/>
</dbReference>
<gene>
    <name evidence="7" type="primary">WDR43_1</name>
    <name evidence="7" type="ORF">CU098_004062</name>
</gene>
<accession>A0A367JIL2</accession>
<name>A0A367JIL2_RHIST</name>
<evidence type="ECO:0000256" key="4">
    <source>
        <dbReference type="PROSITE-ProRule" id="PRU00221"/>
    </source>
</evidence>
<dbReference type="InterPro" id="IPR007148">
    <property type="entry name" value="SSU_processome_Utp12"/>
</dbReference>
<protein>
    <submittedName>
        <fullName evidence="7">WD repeat-containing protein 43</fullName>
    </submittedName>
</protein>
<feature type="repeat" description="WD" evidence="4">
    <location>
        <begin position="221"/>
        <end position="263"/>
    </location>
</feature>
<dbReference type="Proteomes" id="UP000253551">
    <property type="component" value="Unassembled WGS sequence"/>
</dbReference>
<feature type="non-terminal residue" evidence="7">
    <location>
        <position position="1"/>
    </location>
</feature>
<dbReference type="InterPro" id="IPR052414">
    <property type="entry name" value="U3_snoRNA-assoc_WDR"/>
</dbReference>
<dbReference type="SMART" id="SM00320">
    <property type="entry name" value="WD40"/>
    <property type="match status" value="4"/>
</dbReference>
<feature type="region of interest" description="Disordered" evidence="5">
    <location>
        <begin position="1"/>
        <end position="22"/>
    </location>
</feature>
<evidence type="ECO:0000256" key="2">
    <source>
        <dbReference type="ARBA" id="ARBA00023242"/>
    </source>
</evidence>
<dbReference type="PANTHER" id="PTHR44267">
    <property type="entry name" value="WD REPEAT-CONTAINING PROTEIN 43"/>
    <property type="match status" value="1"/>
</dbReference>
<dbReference type="STRING" id="4846.A0A367JIL2"/>